<dbReference type="Gene3D" id="3.30.420.10">
    <property type="entry name" value="Ribonuclease H-like superfamily/Ribonuclease H"/>
    <property type="match status" value="1"/>
</dbReference>
<dbReference type="OrthoDB" id="2266637at2759"/>
<dbReference type="EMBL" id="AWSO01000770">
    <property type="protein sequence ID" value="ESK87515.1"/>
    <property type="molecule type" value="Genomic_DNA"/>
</dbReference>
<accession>V2X4X7</accession>
<gene>
    <name evidence="2" type="ORF">Moror_2044</name>
</gene>
<organism evidence="2 3">
    <name type="scientific">Moniliophthora roreri (strain MCA 2997)</name>
    <name type="common">Cocoa frosty pod rot fungus</name>
    <name type="synonym">Crinipellis roreri</name>
    <dbReference type="NCBI Taxonomy" id="1381753"/>
    <lineage>
        <taxon>Eukaryota</taxon>
        <taxon>Fungi</taxon>
        <taxon>Dikarya</taxon>
        <taxon>Basidiomycota</taxon>
        <taxon>Agaricomycotina</taxon>
        <taxon>Agaricomycetes</taxon>
        <taxon>Agaricomycetidae</taxon>
        <taxon>Agaricales</taxon>
        <taxon>Marasmiineae</taxon>
        <taxon>Marasmiaceae</taxon>
        <taxon>Moniliophthora</taxon>
    </lineage>
</organism>
<dbReference type="InterPro" id="IPR038717">
    <property type="entry name" value="Tc1-like_DDE_dom"/>
</dbReference>
<dbReference type="GO" id="GO:0003676">
    <property type="term" value="F:nucleic acid binding"/>
    <property type="evidence" value="ECO:0007669"/>
    <property type="project" value="InterPro"/>
</dbReference>
<dbReference type="KEGG" id="mrr:Moror_2044"/>
<dbReference type="InterPro" id="IPR012337">
    <property type="entry name" value="RNaseH-like_sf"/>
</dbReference>
<dbReference type="STRING" id="1381753.V2X4X7"/>
<evidence type="ECO:0000313" key="2">
    <source>
        <dbReference type="EMBL" id="ESK87515.1"/>
    </source>
</evidence>
<dbReference type="Proteomes" id="UP000017559">
    <property type="component" value="Unassembled WGS sequence"/>
</dbReference>
<sequence length="214" mass="24339">MGLTRKILYKIASEQNEVCRADFRTTIRIQFSGTGEEFVTVDESSKDECTLSHRYGRSLWGHRAELKALFVHGDCYSLVAVMSTNGYIAIRVVEGSVESFEFFDFIVKKVVPKMCLFPDAQSVLVMDNCHIHHNKALQDFLNAAEIMLLYLPPYSPDLNPIEELFSAWKAYLRCDAHLIRDANDQILTLFNSCGCITVAKARAWFQHAGYIVND</sequence>
<dbReference type="PANTHER" id="PTHR46564:SF1">
    <property type="entry name" value="TRANSPOSASE"/>
    <property type="match status" value="1"/>
</dbReference>
<dbReference type="PANTHER" id="PTHR46564">
    <property type="entry name" value="TRANSPOSASE"/>
    <property type="match status" value="1"/>
</dbReference>
<dbReference type="HOGENOM" id="CLU_056788_11_0_1"/>
<dbReference type="SUPFAM" id="SSF53098">
    <property type="entry name" value="Ribonuclease H-like"/>
    <property type="match status" value="1"/>
</dbReference>
<dbReference type="Pfam" id="PF13358">
    <property type="entry name" value="DDE_3"/>
    <property type="match status" value="1"/>
</dbReference>
<dbReference type="InterPro" id="IPR036397">
    <property type="entry name" value="RNaseH_sf"/>
</dbReference>
<proteinExistence type="predicted"/>
<comment type="caution">
    <text evidence="2">The sequence shown here is derived from an EMBL/GenBank/DDBJ whole genome shotgun (WGS) entry which is preliminary data.</text>
</comment>
<dbReference type="AlphaFoldDB" id="V2X4X7"/>
<feature type="domain" description="Tc1-like transposase DDE" evidence="1">
    <location>
        <begin position="38"/>
        <end position="174"/>
    </location>
</feature>
<name>V2X4X7_MONRO</name>
<evidence type="ECO:0000313" key="3">
    <source>
        <dbReference type="Proteomes" id="UP000017559"/>
    </source>
</evidence>
<keyword evidence="3" id="KW-1185">Reference proteome</keyword>
<evidence type="ECO:0000259" key="1">
    <source>
        <dbReference type="Pfam" id="PF13358"/>
    </source>
</evidence>
<protein>
    <submittedName>
        <fullName evidence="2">Transposase orfb</fullName>
    </submittedName>
</protein>
<reference evidence="2 3" key="1">
    <citation type="journal article" date="2014" name="BMC Genomics">
        <title>Genome and secretome analysis of the hemibiotrophic fungal pathogen, Moniliophthora roreri, which causes frosty pod rot disease of cacao: mechanisms of the biotrophic and necrotrophic phases.</title>
        <authorList>
            <person name="Meinhardt L.W."/>
            <person name="Costa G.G.L."/>
            <person name="Thomazella D.P.T."/>
            <person name="Teixeira P.J.P.L."/>
            <person name="Carazzolle M.F."/>
            <person name="Schuster S.C."/>
            <person name="Carlson J.E."/>
            <person name="Guiltinan M.J."/>
            <person name="Mieczkowski P."/>
            <person name="Farmer A."/>
            <person name="Ramaraj T."/>
            <person name="Crozier J."/>
            <person name="Davis R.E."/>
            <person name="Shao J."/>
            <person name="Melnick R.L."/>
            <person name="Pereira G.A.G."/>
            <person name="Bailey B.A."/>
        </authorList>
    </citation>
    <scope>NUCLEOTIDE SEQUENCE [LARGE SCALE GENOMIC DNA]</scope>
    <source>
        <strain evidence="2 3">MCA 2997</strain>
    </source>
</reference>